<evidence type="ECO:0000313" key="3">
    <source>
        <dbReference type="Proteomes" id="UP000240542"/>
    </source>
</evidence>
<feature type="transmembrane region" description="Helical" evidence="1">
    <location>
        <begin position="122"/>
        <end position="141"/>
    </location>
</feature>
<evidence type="ECO:0000256" key="1">
    <source>
        <dbReference type="SAM" id="Phobius"/>
    </source>
</evidence>
<dbReference type="EMBL" id="PYGA01000002">
    <property type="protein sequence ID" value="PSL00078.1"/>
    <property type="molecule type" value="Genomic_DNA"/>
</dbReference>
<feature type="transmembrane region" description="Helical" evidence="1">
    <location>
        <begin position="72"/>
        <end position="91"/>
    </location>
</feature>
<keyword evidence="1" id="KW-0472">Membrane</keyword>
<dbReference type="Proteomes" id="UP000240542">
    <property type="component" value="Unassembled WGS sequence"/>
</dbReference>
<keyword evidence="1" id="KW-0812">Transmembrane</keyword>
<accession>A0A2P8DS90</accession>
<keyword evidence="1" id="KW-1133">Transmembrane helix</keyword>
<dbReference type="RefSeq" id="WP_106581447.1">
    <property type="nucleotide sequence ID" value="NZ_PYGA01000002.1"/>
</dbReference>
<proteinExistence type="predicted"/>
<evidence type="ECO:0000313" key="2">
    <source>
        <dbReference type="EMBL" id="PSL00078.1"/>
    </source>
</evidence>
<feature type="transmembrane region" description="Helical" evidence="1">
    <location>
        <begin position="97"/>
        <end position="115"/>
    </location>
</feature>
<organism evidence="2 3">
    <name type="scientific">Murinocardiopsis flavida</name>
    <dbReference type="NCBI Taxonomy" id="645275"/>
    <lineage>
        <taxon>Bacteria</taxon>
        <taxon>Bacillati</taxon>
        <taxon>Actinomycetota</taxon>
        <taxon>Actinomycetes</taxon>
        <taxon>Streptosporangiales</taxon>
        <taxon>Nocardiopsidaceae</taxon>
        <taxon>Murinocardiopsis</taxon>
    </lineage>
</organism>
<name>A0A2P8DS90_9ACTN</name>
<reference evidence="2 3" key="1">
    <citation type="submission" date="2018-03" db="EMBL/GenBank/DDBJ databases">
        <title>Genomic Encyclopedia of Archaeal and Bacterial Type Strains, Phase II (KMG-II): from individual species to whole genera.</title>
        <authorList>
            <person name="Goeker M."/>
        </authorList>
    </citation>
    <scope>NUCLEOTIDE SEQUENCE [LARGE SCALE GENOMIC DNA]</scope>
    <source>
        <strain evidence="2 3">DSM 45312</strain>
    </source>
</reference>
<gene>
    <name evidence="2" type="ORF">CLV63_102204</name>
</gene>
<dbReference type="AlphaFoldDB" id="A0A2P8DS90"/>
<dbReference type="OrthoDB" id="2988755at2"/>
<feature type="transmembrane region" description="Helical" evidence="1">
    <location>
        <begin position="46"/>
        <end position="65"/>
    </location>
</feature>
<protein>
    <submittedName>
        <fullName evidence="2">Uncharacterized protein</fullName>
    </submittedName>
</protein>
<sequence>MTDTTPGRPRRFAALAPLAPLARRWPTALAVGATALNMLGGDPGDAAVGGFGEALLLLPLLYLIVTQIGRPGATWPVLGALVAGMVALRALDVAAPSTVLVAIALAALVWGAISGTPHGRGVFGVQAAGMLVFGALALTGLAVDPELGRYLVAAGWFGHGIWDFVHLKRGAVVSRTFAEWCGVIDILVAAQLLLLP</sequence>
<keyword evidence="3" id="KW-1185">Reference proteome</keyword>
<comment type="caution">
    <text evidence="2">The sequence shown here is derived from an EMBL/GenBank/DDBJ whole genome shotgun (WGS) entry which is preliminary data.</text>
</comment>